<keyword evidence="2" id="KW-1185">Reference proteome</keyword>
<gene>
    <name evidence="1" type="ORF">SAMN04488508_101779</name>
</gene>
<protein>
    <submittedName>
        <fullName evidence="1">Uncharacterized protein</fullName>
    </submittedName>
</protein>
<dbReference type="EMBL" id="FQYP01000001">
    <property type="protein sequence ID" value="SHI47118.1"/>
    <property type="molecule type" value="Genomic_DNA"/>
</dbReference>
<proteinExistence type="predicted"/>
<reference evidence="2" key="1">
    <citation type="submission" date="2016-11" db="EMBL/GenBank/DDBJ databases">
        <authorList>
            <person name="Varghese N."/>
            <person name="Submissions S."/>
        </authorList>
    </citation>
    <scope>NUCLEOTIDE SEQUENCE [LARGE SCALE GENOMIC DNA]</scope>
    <source>
        <strain evidence="2">DSM 22623</strain>
    </source>
</reference>
<organism evidence="1 2">
    <name type="scientific">Aquimarina spongiae</name>
    <dbReference type="NCBI Taxonomy" id="570521"/>
    <lineage>
        <taxon>Bacteria</taxon>
        <taxon>Pseudomonadati</taxon>
        <taxon>Bacteroidota</taxon>
        <taxon>Flavobacteriia</taxon>
        <taxon>Flavobacteriales</taxon>
        <taxon>Flavobacteriaceae</taxon>
        <taxon>Aquimarina</taxon>
    </lineage>
</organism>
<sequence length="39" mass="4680">MHLYKIISTFVVFFSILFETKLKTKFGIINHNKNYDEEA</sequence>
<accession>A0A1M6BEW3</accession>
<name>A0A1M6BEW3_9FLAO</name>
<dbReference type="Proteomes" id="UP000184432">
    <property type="component" value="Unassembled WGS sequence"/>
</dbReference>
<evidence type="ECO:0000313" key="1">
    <source>
        <dbReference type="EMBL" id="SHI47118.1"/>
    </source>
</evidence>
<evidence type="ECO:0000313" key="2">
    <source>
        <dbReference type="Proteomes" id="UP000184432"/>
    </source>
</evidence>
<dbReference type="AlphaFoldDB" id="A0A1M6BEW3"/>